<evidence type="ECO:0000313" key="1">
    <source>
        <dbReference type="EMBL" id="PHQ40116.1"/>
    </source>
</evidence>
<keyword evidence="2" id="KW-1185">Reference proteome</keyword>
<dbReference type="AlphaFoldDB" id="A0A2G1WMC0"/>
<gene>
    <name evidence="1" type="ORF">DJ69_02755</name>
</gene>
<dbReference type="Proteomes" id="UP000222824">
    <property type="component" value="Unassembled WGS sequence"/>
</dbReference>
<organism evidence="1 2">
    <name type="scientific">Halorubrum persicum</name>
    <dbReference type="NCBI Taxonomy" id="1383844"/>
    <lineage>
        <taxon>Archaea</taxon>
        <taxon>Methanobacteriati</taxon>
        <taxon>Methanobacteriota</taxon>
        <taxon>Stenosarchaea group</taxon>
        <taxon>Halobacteria</taxon>
        <taxon>Halobacteriales</taxon>
        <taxon>Haloferacaceae</taxon>
        <taxon>Halorubrum</taxon>
    </lineage>
</organism>
<sequence length="70" mass="7455">MDRGYVATQLVGSRKCLATVVTDVVGQRYVTSLRGSPVMGYKLSTLSSTPASSWGYNGAIRLARGTLNQS</sequence>
<comment type="caution">
    <text evidence="1">The sequence shown here is derived from an EMBL/GenBank/DDBJ whole genome shotgun (WGS) entry which is preliminary data.</text>
</comment>
<evidence type="ECO:0000313" key="2">
    <source>
        <dbReference type="Proteomes" id="UP000222824"/>
    </source>
</evidence>
<protein>
    <submittedName>
        <fullName evidence="1">Uncharacterized protein</fullName>
    </submittedName>
</protein>
<reference evidence="1 2" key="1">
    <citation type="journal article" date="2014" name="Front. Microbiol.">
        <title>Population and genomic analysis of the genus Halorubrum.</title>
        <authorList>
            <person name="Fullmer M.S."/>
            <person name="Soucy S.M."/>
            <person name="Swithers K.S."/>
            <person name="Makkay A.M."/>
            <person name="Wheeler R."/>
            <person name="Ventosa A."/>
            <person name="Gogarten J.P."/>
            <person name="Papke R.T."/>
        </authorList>
    </citation>
    <scope>NUCLEOTIDE SEQUENCE [LARGE SCALE GENOMIC DNA]</scope>
    <source>
        <strain evidence="1 2">C49</strain>
    </source>
</reference>
<dbReference type="EMBL" id="NHOA01000017">
    <property type="protein sequence ID" value="PHQ40116.1"/>
    <property type="molecule type" value="Genomic_DNA"/>
</dbReference>
<accession>A0A2G1WMC0</accession>
<name>A0A2G1WMC0_9EURY</name>
<proteinExistence type="predicted"/>